<dbReference type="Proteomes" id="UP001642484">
    <property type="component" value="Unassembled WGS sequence"/>
</dbReference>
<sequence length="746" mass="82290">MFSLSLSVCVCSCRMFVRVMYSNMKHAVKHTYMHIVSRLATGSHLATANRTWNVPRKKASYFEGSCLCNQLEKKKFCRACDTTLNVSMEHGRSKAQVGKRDGKLTDPGHLESGHMCNTCLRFQPEGYNIIIGDPHSKGNDRDPGWQNDIIDRNFLKEEWVKDDSRCSYDSSNHIVTGAKSAQASRMSEWTVKTSAGITNVVSAAFTASHSVREMNRRSLESMETFFETRAACHLKTAELPAPFIKYEFTADFRNAVKDIPTDASKSSAEAVQWVIEHLLVNYGTHYTAKISSGGLMGIRSWMDDSSFRWLQETSKQEGFSVDAAANGWFGLYFDYSSKMSSKHGVAHFFEEARESGGYASFCIGCDAFVRNDAEKWAEQVKENLAPIGSKTNELVPISDLLVPLHFPEMDAEELRKKKSTVELALEKLCGYYAQQGCSTQPSDRAEPGARMIRVGSVIHTVKWSPDGTTLASGDEEYLVRLWDVASGQSLRILRGHTGWVHGVAFSPDGGLIASASVDKTVKIWNTTSGECLQTLEGHTDVVESVAFSPDGRHIVSGSCDHTLKIWETATGNFLRTLPGHTKWVNSVAFSSRSTIASASDDTTVKIWDPATGNCLHTLKGHTDVVFSVAFSPDGRTIVSGSRDKSVIVWEAATGNLLQTLTGHDHWVAAVAFGPRGTIASASDDETVKIWDAATGNCLQTLTGHTDWVWAVDFSPDGLYIVSGSHDTHIRIWDALVPPQRRMVLYG</sequence>
<evidence type="ECO:0000313" key="5">
    <source>
        <dbReference type="EMBL" id="CAK9014524.1"/>
    </source>
</evidence>
<dbReference type="Pfam" id="PF01823">
    <property type="entry name" value="MACPF"/>
    <property type="match status" value="1"/>
</dbReference>
<feature type="repeat" description="WD" evidence="3">
    <location>
        <begin position="535"/>
        <end position="576"/>
    </location>
</feature>
<dbReference type="SUPFAM" id="SSF50978">
    <property type="entry name" value="WD40 repeat-like"/>
    <property type="match status" value="1"/>
</dbReference>
<feature type="repeat" description="WD" evidence="3">
    <location>
        <begin position="660"/>
        <end position="700"/>
    </location>
</feature>
<dbReference type="EMBL" id="CAXAMN010005558">
    <property type="protein sequence ID" value="CAK9014524.1"/>
    <property type="molecule type" value="Genomic_DNA"/>
</dbReference>
<dbReference type="InterPro" id="IPR020472">
    <property type="entry name" value="WD40_PAC1"/>
</dbReference>
<dbReference type="InterPro" id="IPR019775">
    <property type="entry name" value="WD40_repeat_CS"/>
</dbReference>
<name>A0ABP0JJL3_9DINO</name>
<keyword evidence="1 3" id="KW-0853">WD repeat</keyword>
<dbReference type="InterPro" id="IPR001680">
    <property type="entry name" value="WD40_rpt"/>
</dbReference>
<dbReference type="SMART" id="SM00457">
    <property type="entry name" value="MACPF"/>
    <property type="match status" value="1"/>
</dbReference>
<evidence type="ECO:0000256" key="1">
    <source>
        <dbReference type="ARBA" id="ARBA00022574"/>
    </source>
</evidence>
<organism evidence="5 6">
    <name type="scientific">Durusdinium trenchii</name>
    <dbReference type="NCBI Taxonomy" id="1381693"/>
    <lineage>
        <taxon>Eukaryota</taxon>
        <taxon>Sar</taxon>
        <taxon>Alveolata</taxon>
        <taxon>Dinophyceae</taxon>
        <taxon>Suessiales</taxon>
        <taxon>Symbiodiniaceae</taxon>
        <taxon>Durusdinium</taxon>
    </lineage>
</organism>
<dbReference type="InterPro" id="IPR020864">
    <property type="entry name" value="MACPF"/>
</dbReference>
<feature type="repeat" description="WD" evidence="3">
    <location>
        <begin position="493"/>
        <end position="534"/>
    </location>
</feature>
<feature type="domain" description="MACPF" evidence="4">
    <location>
        <begin position="106"/>
        <end position="432"/>
    </location>
</feature>
<dbReference type="PRINTS" id="PR00320">
    <property type="entry name" value="GPROTEINBRPT"/>
</dbReference>
<proteinExistence type="predicted"/>
<dbReference type="PROSITE" id="PS50294">
    <property type="entry name" value="WD_REPEATS_REGION"/>
    <property type="match status" value="7"/>
</dbReference>
<keyword evidence="6" id="KW-1185">Reference proteome</keyword>
<dbReference type="InterPro" id="IPR015943">
    <property type="entry name" value="WD40/YVTN_repeat-like_dom_sf"/>
</dbReference>
<protein>
    <recommendedName>
        <fullName evidence="4">MACPF domain-containing protein</fullName>
    </recommendedName>
</protein>
<evidence type="ECO:0000259" key="4">
    <source>
        <dbReference type="PROSITE" id="PS51412"/>
    </source>
</evidence>
<evidence type="ECO:0000313" key="6">
    <source>
        <dbReference type="Proteomes" id="UP001642484"/>
    </source>
</evidence>
<feature type="repeat" description="WD" evidence="3">
    <location>
        <begin position="577"/>
        <end position="617"/>
    </location>
</feature>
<dbReference type="Gene3D" id="2.130.10.10">
    <property type="entry name" value="YVTN repeat-like/Quinoprotein amine dehydrogenase"/>
    <property type="match status" value="3"/>
</dbReference>
<dbReference type="Pfam" id="PF00400">
    <property type="entry name" value="WD40"/>
    <property type="match status" value="7"/>
</dbReference>
<feature type="repeat" description="WD" evidence="3">
    <location>
        <begin position="618"/>
        <end position="659"/>
    </location>
</feature>
<reference evidence="5 6" key="1">
    <citation type="submission" date="2024-02" db="EMBL/GenBank/DDBJ databases">
        <authorList>
            <person name="Chen Y."/>
            <person name="Shah S."/>
            <person name="Dougan E. K."/>
            <person name="Thang M."/>
            <person name="Chan C."/>
        </authorList>
    </citation>
    <scope>NUCLEOTIDE SEQUENCE [LARGE SCALE GENOMIC DNA]</scope>
</reference>
<feature type="repeat" description="WD" evidence="3">
    <location>
        <begin position="701"/>
        <end position="733"/>
    </location>
</feature>
<dbReference type="CDD" id="cd00200">
    <property type="entry name" value="WD40"/>
    <property type="match status" value="1"/>
</dbReference>
<feature type="repeat" description="WD" evidence="3">
    <location>
        <begin position="458"/>
        <end position="492"/>
    </location>
</feature>
<dbReference type="InterPro" id="IPR036322">
    <property type="entry name" value="WD40_repeat_dom_sf"/>
</dbReference>
<dbReference type="PANTHER" id="PTHR19849:SF1">
    <property type="entry name" value="F-BOX_WD REPEAT-CONTAINING PROTEIN 7"/>
    <property type="match status" value="1"/>
</dbReference>
<dbReference type="SMART" id="SM00320">
    <property type="entry name" value="WD40"/>
    <property type="match status" value="7"/>
</dbReference>
<keyword evidence="2" id="KW-0677">Repeat</keyword>
<dbReference type="PROSITE" id="PS50082">
    <property type="entry name" value="WD_REPEATS_2"/>
    <property type="match status" value="7"/>
</dbReference>
<accession>A0ABP0JJL3</accession>
<dbReference type="PANTHER" id="PTHR19849">
    <property type="entry name" value="PHOSPHOLIPASE A-2-ACTIVATING PROTEIN"/>
    <property type="match status" value="1"/>
</dbReference>
<dbReference type="PROSITE" id="PS51412">
    <property type="entry name" value="MACPF_2"/>
    <property type="match status" value="1"/>
</dbReference>
<gene>
    <name evidence="5" type="ORF">CCMP2556_LOCUS11732</name>
</gene>
<evidence type="ECO:0000256" key="2">
    <source>
        <dbReference type="ARBA" id="ARBA00022737"/>
    </source>
</evidence>
<evidence type="ECO:0000256" key="3">
    <source>
        <dbReference type="PROSITE-ProRule" id="PRU00221"/>
    </source>
</evidence>
<comment type="caution">
    <text evidence="5">The sequence shown here is derived from an EMBL/GenBank/DDBJ whole genome shotgun (WGS) entry which is preliminary data.</text>
</comment>
<dbReference type="PROSITE" id="PS00678">
    <property type="entry name" value="WD_REPEATS_1"/>
    <property type="match status" value="4"/>
</dbReference>